<dbReference type="PANTHER" id="PTHR10859">
    <property type="entry name" value="GLYCOSYL TRANSFERASE"/>
    <property type="match status" value="1"/>
</dbReference>
<dbReference type="GO" id="GO:0016757">
    <property type="term" value="F:glycosyltransferase activity"/>
    <property type="evidence" value="ECO:0007669"/>
    <property type="project" value="UniProtKB-KW"/>
</dbReference>
<dbReference type="EMBL" id="JAZBJM010000001">
    <property type="protein sequence ID" value="MEM0517305.1"/>
    <property type="molecule type" value="Genomic_DNA"/>
</dbReference>
<accession>A0AB35YNF1</accession>
<dbReference type="PANTHER" id="PTHR10859:SF91">
    <property type="entry name" value="DOLICHYL-PHOSPHATE BETA-GLUCOSYLTRANSFERASE"/>
    <property type="match status" value="1"/>
</dbReference>
<protein>
    <submittedName>
        <fullName evidence="2">Glycosyltransferase</fullName>
        <ecNumber evidence="2">2.4.-.-</ecNumber>
    </submittedName>
</protein>
<dbReference type="Gene3D" id="3.90.550.10">
    <property type="entry name" value="Spore Coat Polysaccharide Biosynthesis Protein SpsA, Chain A"/>
    <property type="match status" value="1"/>
</dbReference>
<name>A0AB35YNF1_9FLAO</name>
<evidence type="ECO:0000259" key="1">
    <source>
        <dbReference type="Pfam" id="PF00535"/>
    </source>
</evidence>
<organism evidence="2 3">
    <name type="scientific">Aequorivita flava</name>
    <dbReference type="NCBI Taxonomy" id="3114371"/>
    <lineage>
        <taxon>Bacteria</taxon>
        <taxon>Pseudomonadati</taxon>
        <taxon>Bacteroidota</taxon>
        <taxon>Flavobacteriia</taxon>
        <taxon>Flavobacteriales</taxon>
        <taxon>Flavobacteriaceae</taxon>
        <taxon>Aequorivita</taxon>
    </lineage>
</organism>
<keyword evidence="2" id="KW-0328">Glycosyltransferase</keyword>
<dbReference type="RefSeq" id="WP_342686668.1">
    <property type="nucleotide sequence ID" value="NZ_JAZBJM010000001.1"/>
</dbReference>
<dbReference type="GO" id="GO:0006487">
    <property type="term" value="P:protein N-linked glycosylation"/>
    <property type="evidence" value="ECO:0007669"/>
    <property type="project" value="TreeGrafter"/>
</dbReference>
<dbReference type="EC" id="2.4.-.-" evidence="2"/>
<dbReference type="AlphaFoldDB" id="A0AB35YNF1"/>
<dbReference type="Pfam" id="PF00535">
    <property type="entry name" value="Glycos_transf_2"/>
    <property type="match status" value="1"/>
</dbReference>
<proteinExistence type="predicted"/>
<evidence type="ECO:0000313" key="3">
    <source>
        <dbReference type="Proteomes" id="UP001388259"/>
    </source>
</evidence>
<keyword evidence="2" id="KW-0808">Transferase</keyword>
<comment type="caution">
    <text evidence="2">The sequence shown here is derived from an EMBL/GenBank/DDBJ whole genome shotgun (WGS) entry which is preliminary data.</text>
</comment>
<dbReference type="SUPFAM" id="SSF53448">
    <property type="entry name" value="Nucleotide-diphospho-sugar transferases"/>
    <property type="match status" value="1"/>
</dbReference>
<sequence length="256" mass="29612">MNSPHDTVMKVMFVIPCYNEENRLQTEVFSHFGNNNPHVHFLFVNDGSKDNTAKVIQKICDSTEHATSLNLQQNVGKAEAIRAGVLVTKNNLDDYAFIGYLDADLSVPLEEIPEFLNILHQNKNIKFLMGARLARLGANIKRKKRRHYLGRVFATFVSSLLNEPVYDTQCGIKLIDSSAVFKLFEAEFVSKWLFDVELLFRWKVYFPNNMNMIYEHPLSKWTDIPGSKLKLKNFLFAPFELFVIWNKYRKASNTIP</sequence>
<dbReference type="InterPro" id="IPR001173">
    <property type="entry name" value="Glyco_trans_2-like"/>
</dbReference>
<evidence type="ECO:0000313" key="2">
    <source>
        <dbReference type="EMBL" id="MEM0517305.1"/>
    </source>
</evidence>
<gene>
    <name evidence="2" type="ORF">VZD85_02990</name>
</gene>
<dbReference type="Proteomes" id="UP001388259">
    <property type="component" value="Unassembled WGS sequence"/>
</dbReference>
<dbReference type="InterPro" id="IPR029044">
    <property type="entry name" value="Nucleotide-diphossugar_trans"/>
</dbReference>
<reference evidence="2" key="1">
    <citation type="submission" date="2024-01" db="EMBL/GenBank/DDBJ databases">
        <title>Aequorivita flavus sp. nov., isolated from deep-sea sediment.</title>
        <authorList>
            <person name="Chen X."/>
        </authorList>
    </citation>
    <scope>NUCLEOTIDE SEQUENCE</scope>
    <source>
        <strain evidence="2">MCCC 1A16923</strain>
    </source>
</reference>
<feature type="domain" description="Glycosyltransferase 2-like" evidence="1">
    <location>
        <begin position="13"/>
        <end position="179"/>
    </location>
</feature>